<dbReference type="RefSeq" id="WP_143879482.1">
    <property type="nucleotide sequence ID" value="NZ_BAABLZ010000001.1"/>
</dbReference>
<dbReference type="OrthoDB" id="6028255at2"/>
<evidence type="ECO:0000313" key="3">
    <source>
        <dbReference type="Proteomes" id="UP000315891"/>
    </source>
</evidence>
<dbReference type="Pfam" id="PF04375">
    <property type="entry name" value="HemX"/>
    <property type="match status" value="1"/>
</dbReference>
<dbReference type="Proteomes" id="UP000315891">
    <property type="component" value="Chromosome"/>
</dbReference>
<gene>
    <name evidence="2" type="ORF">FNZ56_08825</name>
</gene>
<keyword evidence="1" id="KW-0812">Transmembrane</keyword>
<dbReference type="PANTHER" id="PTHR38043">
    <property type="entry name" value="PROTEIN HEMX"/>
    <property type="match status" value="1"/>
</dbReference>
<evidence type="ECO:0000256" key="1">
    <source>
        <dbReference type="SAM" id="Phobius"/>
    </source>
</evidence>
<sequence length="322" mass="35145">MTSPDPTSAPRSGSGRGGFVFALVVLAALAVAGWYGWRAWSARDAAMRRTFAEQADALDARLDALRGEQRAQSLRMQQDEATNRVLREELIGLGQRSALIEQTVEKLADPDRHGAQALFLDETALLLATGQQRLQLAGDLDGARRAYAIAATLLERVDDPKLLDLRQTLLQERNALDALGADPRAAALRELAGFAASLPGDGAVANDRDANSPWWQRLLSRIVRVQPSNAAIATDPVDRRNARSALELELTLARAAAERRDAAAWHEALDRANAWLHRLWPDSPQRKTLEARLAALRAMPLATSNPVLGTTLQQLQALRSAR</sequence>
<name>A0A516V662_9GAMM</name>
<organism evidence="2 3">
    <name type="scientific">Pseudoluteimonas lycopersici</name>
    <dbReference type="NCBI Taxonomy" id="1324796"/>
    <lineage>
        <taxon>Bacteria</taxon>
        <taxon>Pseudomonadati</taxon>
        <taxon>Pseudomonadota</taxon>
        <taxon>Gammaproteobacteria</taxon>
        <taxon>Lysobacterales</taxon>
        <taxon>Lysobacteraceae</taxon>
        <taxon>Pseudoluteimonas</taxon>
    </lineage>
</organism>
<dbReference type="EMBL" id="CP041742">
    <property type="protein sequence ID" value="QDQ73971.1"/>
    <property type="molecule type" value="Genomic_DNA"/>
</dbReference>
<evidence type="ECO:0000313" key="2">
    <source>
        <dbReference type="EMBL" id="QDQ73971.1"/>
    </source>
</evidence>
<dbReference type="InterPro" id="IPR007470">
    <property type="entry name" value="HemX"/>
</dbReference>
<evidence type="ECO:0008006" key="4">
    <source>
        <dbReference type="Google" id="ProtNLM"/>
    </source>
</evidence>
<reference evidence="2 3" key="1">
    <citation type="submission" date="2019-07" db="EMBL/GenBank/DDBJ databases">
        <title>Lysobacter weifangensis sp. nov., isolated from bensulfuron-methyl contaminated farmland soil.</title>
        <authorList>
            <person name="Zhao H."/>
        </authorList>
    </citation>
    <scope>NUCLEOTIDE SEQUENCE [LARGE SCALE GENOMIC DNA]</scope>
    <source>
        <strain evidence="2 3">CC-Bw-6</strain>
    </source>
</reference>
<dbReference type="AlphaFoldDB" id="A0A516V662"/>
<accession>A0A516V662</accession>
<feature type="transmembrane region" description="Helical" evidence="1">
    <location>
        <begin position="20"/>
        <end position="40"/>
    </location>
</feature>
<keyword evidence="1" id="KW-1133">Transmembrane helix</keyword>
<dbReference type="PANTHER" id="PTHR38043:SF1">
    <property type="entry name" value="PROTEIN HEMX"/>
    <property type="match status" value="1"/>
</dbReference>
<proteinExistence type="predicted"/>
<keyword evidence="1" id="KW-0472">Membrane</keyword>
<protein>
    <recommendedName>
        <fullName evidence="4">Uroporphyrin-III methyltransferase</fullName>
    </recommendedName>
</protein>
<keyword evidence="3" id="KW-1185">Reference proteome</keyword>